<dbReference type="PATRIC" id="fig|1316936.3.peg.264"/>
<gene>
    <name evidence="2" type="ORF">K678_01336</name>
</gene>
<dbReference type="Pfam" id="PF01656">
    <property type="entry name" value="CbiA"/>
    <property type="match status" value="1"/>
</dbReference>
<dbReference type="Gene3D" id="3.40.50.300">
    <property type="entry name" value="P-loop containing nucleotide triphosphate hydrolases"/>
    <property type="match status" value="1"/>
</dbReference>
<dbReference type="eggNOG" id="COG1192">
    <property type="taxonomic scope" value="Bacteria"/>
</dbReference>
<dbReference type="RefSeq" id="WP_021130655.1">
    <property type="nucleotide sequence ID" value="NZ_AQPH01000003.1"/>
</dbReference>
<feature type="domain" description="CobQ/CobB/MinD/ParA nucleotide binding" evidence="1">
    <location>
        <begin position="9"/>
        <end position="230"/>
    </location>
</feature>
<reference evidence="2 3" key="1">
    <citation type="submission" date="2013-04" db="EMBL/GenBank/DDBJ databases">
        <authorList>
            <person name="Kuznetsov B."/>
            <person name="Ivanovsky R."/>
        </authorList>
    </citation>
    <scope>NUCLEOTIDE SEQUENCE [LARGE SCALE GENOMIC DNA]</scope>
    <source>
        <strain evidence="2 3">MGU-K5</strain>
    </source>
</reference>
<dbReference type="EMBL" id="AQPH01000003">
    <property type="protein sequence ID" value="EPY03244.1"/>
    <property type="molecule type" value="Genomic_DNA"/>
</dbReference>
<dbReference type="PANTHER" id="PTHR13696:SF52">
    <property type="entry name" value="PARA FAMILY PROTEIN CT_582"/>
    <property type="match status" value="1"/>
</dbReference>
<evidence type="ECO:0000259" key="1">
    <source>
        <dbReference type="Pfam" id="PF01656"/>
    </source>
</evidence>
<organism evidence="2 3">
    <name type="scientific">Magnetospirillum fulvum MGU-K5</name>
    <dbReference type="NCBI Taxonomy" id="1316936"/>
    <lineage>
        <taxon>Bacteria</taxon>
        <taxon>Pseudomonadati</taxon>
        <taxon>Pseudomonadota</taxon>
        <taxon>Alphaproteobacteria</taxon>
        <taxon>Rhodospirillales</taxon>
        <taxon>Rhodospirillaceae</taxon>
        <taxon>Magnetospirillum</taxon>
    </lineage>
</organism>
<dbReference type="InterPro" id="IPR027417">
    <property type="entry name" value="P-loop_NTPase"/>
</dbReference>
<protein>
    <submittedName>
        <fullName evidence="2">Cobyrinic acid a,c-diamide synthase</fullName>
    </submittedName>
</protein>
<dbReference type="Proteomes" id="UP000015350">
    <property type="component" value="Unassembled WGS sequence"/>
</dbReference>
<sequence length="267" mass="28567">MTSGLRVLTVSNRKGGSGKSTTAVNLAAEWAARGARTLVVDLDTQGHSGLGLGVAAPRGGATAHHIFRPGGGDLLAATTPTAWPGLFCAPADPLFDGSEGPAAIDTLARQLRRPELTQAFDVVILDTPPSLDFVLMNAMAAADGVLIPMLPHALSGEGVKQLSRLFFRIASTENPRLKLVGLLPVMHNARITHHRTVLAEIARQFGPDRMLRGIRSDILLAEAFSAGRPIRAFAPRSRGAMDYFLLADELIRLWRWHPPSLDAKDAP</sequence>
<dbReference type="InterPro" id="IPR002586">
    <property type="entry name" value="CobQ/CobB/MinD/ParA_Nub-bd_dom"/>
</dbReference>
<accession>S9SET1</accession>
<name>S9SET1_MAGFU</name>
<dbReference type="OrthoDB" id="9777757at2"/>
<dbReference type="CDD" id="cd02042">
    <property type="entry name" value="ParAB_family"/>
    <property type="match status" value="1"/>
</dbReference>
<comment type="caution">
    <text evidence="2">The sequence shown here is derived from an EMBL/GenBank/DDBJ whole genome shotgun (WGS) entry which is preliminary data.</text>
</comment>
<evidence type="ECO:0000313" key="3">
    <source>
        <dbReference type="Proteomes" id="UP000015350"/>
    </source>
</evidence>
<dbReference type="SUPFAM" id="SSF52540">
    <property type="entry name" value="P-loop containing nucleoside triphosphate hydrolases"/>
    <property type="match status" value="1"/>
</dbReference>
<proteinExistence type="predicted"/>
<dbReference type="AlphaFoldDB" id="S9SET1"/>
<dbReference type="InterPro" id="IPR050678">
    <property type="entry name" value="DNA_Partitioning_ATPase"/>
</dbReference>
<dbReference type="PANTHER" id="PTHR13696">
    <property type="entry name" value="P-LOOP CONTAINING NUCLEOSIDE TRIPHOSPHATE HYDROLASE"/>
    <property type="match status" value="1"/>
</dbReference>
<evidence type="ECO:0000313" key="2">
    <source>
        <dbReference type="EMBL" id="EPY03244.1"/>
    </source>
</evidence>
<dbReference type="STRING" id="1316936.K678_01336"/>